<dbReference type="EMBL" id="VSSQ01146322">
    <property type="protein sequence ID" value="MPN64845.1"/>
    <property type="molecule type" value="Genomic_DNA"/>
</dbReference>
<reference evidence="1" key="1">
    <citation type="submission" date="2019-08" db="EMBL/GenBank/DDBJ databases">
        <authorList>
            <person name="Kucharzyk K."/>
            <person name="Murdoch R.W."/>
            <person name="Higgins S."/>
            <person name="Loffler F."/>
        </authorList>
    </citation>
    <scope>NUCLEOTIDE SEQUENCE</scope>
</reference>
<comment type="caution">
    <text evidence="1">The sequence shown here is derived from an EMBL/GenBank/DDBJ whole genome shotgun (WGS) entry which is preliminary data.</text>
</comment>
<evidence type="ECO:0000313" key="1">
    <source>
        <dbReference type="EMBL" id="MPN64845.1"/>
    </source>
</evidence>
<protein>
    <submittedName>
        <fullName evidence="1">Uncharacterized protein</fullName>
    </submittedName>
</protein>
<name>A0A645JMG5_9ZZZZ</name>
<organism evidence="1">
    <name type="scientific">bioreactor metagenome</name>
    <dbReference type="NCBI Taxonomy" id="1076179"/>
    <lineage>
        <taxon>unclassified sequences</taxon>
        <taxon>metagenomes</taxon>
        <taxon>ecological metagenomes</taxon>
    </lineage>
</organism>
<dbReference type="AlphaFoldDB" id="A0A645JMG5"/>
<gene>
    <name evidence="1" type="ORF">SDC9_212623</name>
</gene>
<proteinExistence type="predicted"/>
<sequence>MEAHGRGLLEGVHGELALHVPLGGVGDDLLVDEVPDHELQVFLLRGKEILVSHVKFLLKSCGDLHHGLFFLELGDLLRGVALGGQDRLGVGADPGGGGDRLEVVLGKQQGEAGHGQGLAAGEGDLLQVAVGPGLGVLGDLLVVD</sequence>
<accession>A0A645JMG5</accession>